<evidence type="ECO:0000313" key="2">
    <source>
        <dbReference type="Proteomes" id="UP000255283"/>
    </source>
</evidence>
<dbReference type="EMBL" id="UGTJ01000001">
    <property type="protein sequence ID" value="SUB78801.1"/>
    <property type="molecule type" value="Genomic_DNA"/>
</dbReference>
<sequence>MIFLPVPANYISYYKLLPVFQLKRFTTGFTHKVFKSSYKVNSFIYYRFIEINILSL</sequence>
<proteinExistence type="predicted"/>
<comment type="caution">
    <text evidence="1">The sequence shown here is derived from an EMBL/GenBank/DDBJ whole genome shotgun (WGS) entry which is preliminary data.</text>
</comment>
<dbReference type="AlphaFoldDB" id="A0AAQ1UG79"/>
<evidence type="ECO:0000313" key="1">
    <source>
        <dbReference type="EMBL" id="SUB78801.1"/>
    </source>
</evidence>
<dbReference type="Proteomes" id="UP000255283">
    <property type="component" value="Unassembled WGS sequence"/>
</dbReference>
<protein>
    <submittedName>
        <fullName evidence="1">Uncharacterized protein</fullName>
    </submittedName>
</protein>
<name>A0AAQ1UG79_9BACT</name>
<gene>
    <name evidence="1" type="ORF">NCTC13063_00047</name>
</gene>
<reference evidence="1 2" key="1">
    <citation type="submission" date="2018-06" db="EMBL/GenBank/DDBJ databases">
        <authorList>
            <consortium name="Pathogen Informatics"/>
            <person name="Doyle S."/>
        </authorList>
    </citation>
    <scope>NUCLEOTIDE SEQUENCE [LARGE SCALE GENOMIC DNA]</scope>
    <source>
        <strain evidence="1 2">NCTC13063</strain>
    </source>
</reference>
<accession>A0AAQ1UG79</accession>
<organism evidence="1 2">
    <name type="scientific">Segatella buccae</name>
    <dbReference type="NCBI Taxonomy" id="28126"/>
    <lineage>
        <taxon>Bacteria</taxon>
        <taxon>Pseudomonadati</taxon>
        <taxon>Bacteroidota</taxon>
        <taxon>Bacteroidia</taxon>
        <taxon>Bacteroidales</taxon>
        <taxon>Prevotellaceae</taxon>
        <taxon>Segatella</taxon>
    </lineage>
</organism>